<evidence type="ECO:0000256" key="1">
    <source>
        <dbReference type="SAM" id="Coils"/>
    </source>
</evidence>
<evidence type="ECO:0000256" key="2">
    <source>
        <dbReference type="SAM" id="SignalP"/>
    </source>
</evidence>
<evidence type="ECO:0000313" key="4">
    <source>
        <dbReference type="Proteomes" id="UP000219336"/>
    </source>
</evidence>
<sequence length="127" mass="14404">MRKMTLTLLALTLAVSGSVSAQEALTGCAAKEQRLKTKLEYAKKYNNTHEIQSLELAIENVQNYCTDEKLYEERMQKVESKKKKVAERAQDLEQAKAKGDQKKIKKKERKLADAEGELQEAISELSE</sequence>
<dbReference type="AlphaFoldDB" id="A0A240EHF3"/>
<dbReference type="InterPro" id="IPR009468">
    <property type="entry name" value="DUF1090"/>
</dbReference>
<dbReference type="EMBL" id="OANU01000017">
    <property type="protein sequence ID" value="SNX47931.1"/>
    <property type="molecule type" value="Genomic_DNA"/>
</dbReference>
<accession>A0A240EHF3</accession>
<dbReference type="OrthoDB" id="5878835at2"/>
<keyword evidence="1" id="KW-0175">Coiled coil</keyword>
<keyword evidence="4" id="KW-1185">Reference proteome</keyword>
<proteinExistence type="predicted"/>
<protein>
    <recommendedName>
        <fullName evidence="5">DUF1090 domain-containing protein</fullName>
    </recommendedName>
</protein>
<dbReference type="Proteomes" id="UP000219336">
    <property type="component" value="Unassembled WGS sequence"/>
</dbReference>
<reference evidence="4" key="1">
    <citation type="submission" date="2016-06" db="EMBL/GenBank/DDBJ databases">
        <authorList>
            <person name="Rodrigo-Torres L."/>
            <person name="Arahal R.D."/>
            <person name="Lucena T."/>
        </authorList>
    </citation>
    <scope>NUCLEOTIDE SEQUENCE [LARGE SCALE GENOMIC DNA]</scope>
    <source>
        <strain evidence="4">CECT8203</strain>
    </source>
</reference>
<feature type="chain" id="PRO_5013167706" description="DUF1090 domain-containing protein" evidence="2">
    <location>
        <begin position="22"/>
        <end position="127"/>
    </location>
</feature>
<feature type="coiled-coil region" evidence="1">
    <location>
        <begin position="68"/>
        <end position="124"/>
    </location>
</feature>
<name>A0A240EHF3_9VIBR</name>
<keyword evidence="2" id="KW-0732">Signal</keyword>
<organism evidence="3 4">
    <name type="scientific">Vibrio thalassae</name>
    <dbReference type="NCBI Taxonomy" id="1243014"/>
    <lineage>
        <taxon>Bacteria</taxon>
        <taxon>Pseudomonadati</taxon>
        <taxon>Pseudomonadota</taxon>
        <taxon>Gammaproteobacteria</taxon>
        <taxon>Vibrionales</taxon>
        <taxon>Vibrionaceae</taxon>
        <taxon>Vibrio</taxon>
    </lineage>
</organism>
<gene>
    <name evidence="3" type="ORF">VTH8203_01546</name>
</gene>
<feature type="signal peptide" evidence="2">
    <location>
        <begin position="1"/>
        <end position="21"/>
    </location>
</feature>
<dbReference type="Pfam" id="PF06476">
    <property type="entry name" value="DUF1090"/>
    <property type="match status" value="1"/>
</dbReference>
<evidence type="ECO:0008006" key="5">
    <source>
        <dbReference type="Google" id="ProtNLM"/>
    </source>
</evidence>
<evidence type="ECO:0000313" key="3">
    <source>
        <dbReference type="EMBL" id="SNX47931.1"/>
    </source>
</evidence>
<dbReference type="RefSeq" id="WP_096993153.1">
    <property type="nucleotide sequence ID" value="NZ_JBHSII010000011.1"/>
</dbReference>